<name>A0A9P5XS91_9AGAR</name>
<dbReference type="PANTHER" id="PTHR28266:SF1">
    <property type="entry name" value="LARGE RIBOSOMAL SUBUNIT PROTEIN ML58"/>
    <property type="match status" value="1"/>
</dbReference>
<evidence type="ECO:0000313" key="2">
    <source>
        <dbReference type="EMBL" id="KAF9454760.1"/>
    </source>
</evidence>
<sequence length="194" mass="21934">MNVGRVLSSSRPFTRGYATKHASKFPRPKPGTAERPAYHAPDPLVNNPKATVTTLKDENLTFIHRPPPSAATPHSYTTAPASPLLANLVTPSEGPLPPFARPGMQKQIPERASDEVVAKIRELRQNEPEKYSRGELARMFNVTRSFVSMIAPLNVKKRKEVVRRTEAEHADARSKWSERHSLVQAIRRKRREMW</sequence>
<organism evidence="2 3">
    <name type="scientific">Macrolepiota fuliginosa MF-IS2</name>
    <dbReference type="NCBI Taxonomy" id="1400762"/>
    <lineage>
        <taxon>Eukaryota</taxon>
        <taxon>Fungi</taxon>
        <taxon>Dikarya</taxon>
        <taxon>Basidiomycota</taxon>
        <taxon>Agaricomycotina</taxon>
        <taxon>Agaricomycetes</taxon>
        <taxon>Agaricomycetidae</taxon>
        <taxon>Agaricales</taxon>
        <taxon>Agaricineae</taxon>
        <taxon>Agaricaceae</taxon>
        <taxon>Macrolepiota</taxon>
    </lineage>
</organism>
<dbReference type="PANTHER" id="PTHR28266">
    <property type="entry name" value="54S RIBOSOMAL PROTEIN L20, MITOCHONDRIAL"/>
    <property type="match status" value="1"/>
</dbReference>
<dbReference type="OrthoDB" id="6021263at2759"/>
<reference evidence="2" key="1">
    <citation type="submission" date="2020-11" db="EMBL/GenBank/DDBJ databases">
        <authorList>
            <consortium name="DOE Joint Genome Institute"/>
            <person name="Ahrendt S."/>
            <person name="Riley R."/>
            <person name="Andreopoulos W."/>
            <person name="Labutti K."/>
            <person name="Pangilinan J."/>
            <person name="Ruiz-Duenas F.J."/>
            <person name="Barrasa J.M."/>
            <person name="Sanchez-Garcia M."/>
            <person name="Camarero S."/>
            <person name="Miyauchi S."/>
            <person name="Serrano A."/>
            <person name="Linde D."/>
            <person name="Babiker R."/>
            <person name="Drula E."/>
            <person name="Ayuso-Fernandez I."/>
            <person name="Pacheco R."/>
            <person name="Padilla G."/>
            <person name="Ferreira P."/>
            <person name="Barriuso J."/>
            <person name="Kellner H."/>
            <person name="Castanera R."/>
            <person name="Alfaro M."/>
            <person name="Ramirez L."/>
            <person name="Pisabarro A.G."/>
            <person name="Kuo A."/>
            <person name="Tritt A."/>
            <person name="Lipzen A."/>
            <person name="He G."/>
            <person name="Yan M."/>
            <person name="Ng V."/>
            <person name="Cullen D."/>
            <person name="Martin F."/>
            <person name="Rosso M.-N."/>
            <person name="Henrissat B."/>
            <person name="Hibbett D."/>
            <person name="Martinez A.T."/>
            <person name="Grigoriev I.V."/>
        </authorList>
    </citation>
    <scope>NUCLEOTIDE SEQUENCE</scope>
    <source>
        <strain evidence="2">MF-IS2</strain>
    </source>
</reference>
<proteinExistence type="predicted"/>
<protein>
    <submittedName>
        <fullName evidence="2">Uncharacterized protein</fullName>
    </submittedName>
</protein>
<dbReference type="EMBL" id="MU151052">
    <property type="protein sequence ID" value="KAF9454760.1"/>
    <property type="molecule type" value="Genomic_DNA"/>
</dbReference>
<dbReference type="GO" id="GO:0003735">
    <property type="term" value="F:structural constituent of ribosome"/>
    <property type="evidence" value="ECO:0007669"/>
    <property type="project" value="TreeGrafter"/>
</dbReference>
<dbReference type="GO" id="GO:0005762">
    <property type="term" value="C:mitochondrial large ribosomal subunit"/>
    <property type="evidence" value="ECO:0007669"/>
    <property type="project" value="TreeGrafter"/>
</dbReference>
<keyword evidence="3" id="KW-1185">Reference proteome</keyword>
<accession>A0A9P5XS91</accession>
<dbReference type="AlphaFoldDB" id="A0A9P5XS91"/>
<feature type="region of interest" description="Disordered" evidence="1">
    <location>
        <begin position="1"/>
        <end position="49"/>
    </location>
</feature>
<comment type="caution">
    <text evidence="2">The sequence shown here is derived from an EMBL/GenBank/DDBJ whole genome shotgun (WGS) entry which is preliminary data.</text>
</comment>
<dbReference type="Proteomes" id="UP000807342">
    <property type="component" value="Unassembled WGS sequence"/>
</dbReference>
<dbReference type="Pfam" id="PF12824">
    <property type="entry name" value="MRP-L20"/>
    <property type="match status" value="1"/>
</dbReference>
<evidence type="ECO:0000256" key="1">
    <source>
        <dbReference type="SAM" id="MobiDB-lite"/>
    </source>
</evidence>
<evidence type="ECO:0000313" key="3">
    <source>
        <dbReference type="Proteomes" id="UP000807342"/>
    </source>
</evidence>
<gene>
    <name evidence="2" type="ORF">P691DRAFT_655355</name>
</gene>
<dbReference type="InterPro" id="IPR024388">
    <property type="entry name" value="Ribosomal_mL58"/>
</dbReference>